<dbReference type="EMBL" id="QURN01000003">
    <property type="protein sequence ID" value="RFC68774.1"/>
    <property type="molecule type" value="Genomic_DNA"/>
</dbReference>
<evidence type="ECO:0000313" key="3">
    <source>
        <dbReference type="Proteomes" id="UP000262379"/>
    </source>
</evidence>
<comment type="caution">
    <text evidence="2">The sequence shown here is derived from an EMBL/GenBank/DDBJ whole genome shotgun (WGS) entry which is preliminary data.</text>
</comment>
<dbReference type="InterPro" id="IPR035220">
    <property type="entry name" value="DUF5330"/>
</dbReference>
<gene>
    <name evidence="2" type="ORF">DY251_03815</name>
</gene>
<protein>
    <recommendedName>
        <fullName evidence="4">DUF5330 domain-containing protein</fullName>
    </recommendedName>
</protein>
<evidence type="ECO:0008006" key="4">
    <source>
        <dbReference type="Google" id="ProtNLM"/>
    </source>
</evidence>
<reference evidence="3" key="1">
    <citation type="submission" date="2018-08" db="EMBL/GenBank/DDBJ databases">
        <authorList>
            <person name="Im W.T."/>
        </authorList>
    </citation>
    <scope>NUCLEOTIDE SEQUENCE [LARGE SCALE GENOMIC DNA]</scope>
    <source>
        <strain evidence="3">LA-28</strain>
    </source>
</reference>
<proteinExistence type="predicted"/>
<sequence length="101" mass="11391">MFFLLRLLFWFALVLYFLPIGVQLTYRGHTINISEATKESGKTVKDIVGLCSRNPDLCNMGTNALSVVSEQTRKTVTPENHPRPDAPVVPIPTERPKQIRP</sequence>
<dbReference type="Pfam" id="PF17264">
    <property type="entry name" value="DUF5330"/>
    <property type="match status" value="1"/>
</dbReference>
<dbReference type="AlphaFoldDB" id="A0A371XI98"/>
<evidence type="ECO:0000313" key="2">
    <source>
        <dbReference type="EMBL" id="RFC68774.1"/>
    </source>
</evidence>
<accession>A0A371XI98</accession>
<evidence type="ECO:0000256" key="1">
    <source>
        <dbReference type="SAM" id="MobiDB-lite"/>
    </source>
</evidence>
<organism evidence="2 3">
    <name type="scientific">Mesorhizobium denitrificans</name>
    <dbReference type="NCBI Taxonomy" id="2294114"/>
    <lineage>
        <taxon>Bacteria</taxon>
        <taxon>Pseudomonadati</taxon>
        <taxon>Pseudomonadota</taxon>
        <taxon>Alphaproteobacteria</taxon>
        <taxon>Hyphomicrobiales</taxon>
        <taxon>Phyllobacteriaceae</taxon>
        <taxon>Mesorhizobium</taxon>
    </lineage>
</organism>
<dbReference type="Proteomes" id="UP000262379">
    <property type="component" value="Unassembled WGS sequence"/>
</dbReference>
<feature type="region of interest" description="Disordered" evidence="1">
    <location>
        <begin position="70"/>
        <end position="101"/>
    </location>
</feature>
<keyword evidence="3" id="KW-1185">Reference proteome</keyword>
<name>A0A371XI98_9HYPH</name>
<dbReference type="RefSeq" id="WP_116622542.1">
    <property type="nucleotide sequence ID" value="NZ_QURN01000003.1"/>
</dbReference>